<dbReference type="AlphaFoldDB" id="A0AA86J772"/>
<dbReference type="InterPro" id="IPR010653">
    <property type="entry name" value="NlpB/DapX"/>
</dbReference>
<accession>A0AA86J772</accession>
<dbReference type="Gene3D" id="3.30.310.170">
    <property type="entry name" value="Outer membrane protein assembly factor BamC"/>
    <property type="match status" value="1"/>
</dbReference>
<keyword evidence="3" id="KW-1185">Reference proteome</keyword>
<organism evidence="2 3">
    <name type="scientific">Limnobacter thiooxidans</name>
    <dbReference type="NCBI Taxonomy" id="131080"/>
    <lineage>
        <taxon>Bacteria</taxon>
        <taxon>Pseudomonadati</taxon>
        <taxon>Pseudomonadota</taxon>
        <taxon>Betaproteobacteria</taxon>
        <taxon>Burkholderiales</taxon>
        <taxon>Burkholderiaceae</taxon>
        <taxon>Limnobacter</taxon>
    </lineage>
</organism>
<reference evidence="2 3" key="1">
    <citation type="submission" date="2023-10" db="EMBL/GenBank/DDBJ databases">
        <title>Complete Genome Sequence of Limnobacter thiooxidans CS-K2T, Isolated from freshwater lake sediments in Bavaria, Germany.</title>
        <authorList>
            <person name="Naruki M."/>
            <person name="Watanabe A."/>
            <person name="Warashina T."/>
            <person name="Morita T."/>
            <person name="Arakawa K."/>
        </authorList>
    </citation>
    <scope>NUCLEOTIDE SEQUENCE [LARGE SCALE GENOMIC DNA]</scope>
    <source>
        <strain evidence="2 3">CS-K2</strain>
    </source>
</reference>
<protein>
    <submittedName>
        <fullName evidence="2">Outer membrane protein assembly factor BamC</fullName>
    </submittedName>
</protein>
<dbReference type="EMBL" id="AP028947">
    <property type="protein sequence ID" value="BET25770.1"/>
    <property type="molecule type" value="Genomic_DNA"/>
</dbReference>
<name>A0AA86J772_9BURK</name>
<dbReference type="Pfam" id="PF06804">
    <property type="entry name" value="Lipoprotein_18"/>
    <property type="match status" value="1"/>
</dbReference>
<evidence type="ECO:0000256" key="1">
    <source>
        <dbReference type="SAM" id="SignalP"/>
    </source>
</evidence>
<dbReference type="KEGG" id="lto:RGQ30_12710"/>
<keyword evidence="1" id="KW-0732">Signal</keyword>
<feature type="chain" id="PRO_5041648654" evidence="1">
    <location>
        <begin position="24"/>
        <end position="391"/>
    </location>
</feature>
<gene>
    <name evidence="2" type="primary">bamC</name>
    <name evidence="2" type="ORF">RGQ30_12710</name>
</gene>
<proteinExistence type="predicted"/>
<sequence>MKQMELNKTTPFKLLMIAAAVSAAAGCASYKEAVEGQKTAYRTAEKRELGLEVPPDLTAQSADEQFLIPGESGSGSVSASSFYSGGAARPAGARVQPSEPVLVDSKDVKIKRVGNVRSLEVKMTPEQLWPKLRDFWKETGFELAVDDPKIGLMETNWAENRANIPLDGLRKIIGTVFDGVYSSNTRDRYRTRIEPVEGGVEIFVTHRGMEENYTDSNPSQAVMQWMNRPADPELEAEMLNRLMVKLTGDEKAAEASGRPVGQALISVQKKPEGTAIVLAEDFPQAWRRVGFGLDRAGFIVEDRDRSNGVYYVKYIPDSASAEGEKKGFFGKIFGGSGKGGSNSLKADQRFQVVVAPENDKSTTVKFTSERGGAVDAAVSDEAATKLAGKLR</sequence>
<evidence type="ECO:0000313" key="3">
    <source>
        <dbReference type="Proteomes" id="UP001329151"/>
    </source>
</evidence>
<evidence type="ECO:0000313" key="2">
    <source>
        <dbReference type="EMBL" id="BET25770.1"/>
    </source>
</evidence>
<dbReference type="Proteomes" id="UP001329151">
    <property type="component" value="Chromosome"/>
</dbReference>
<feature type="signal peptide" evidence="1">
    <location>
        <begin position="1"/>
        <end position="23"/>
    </location>
</feature>
<dbReference type="InterPro" id="IPR042268">
    <property type="entry name" value="BamC_C"/>
</dbReference>